<dbReference type="InterPro" id="IPR011989">
    <property type="entry name" value="ARM-like"/>
</dbReference>
<dbReference type="SUPFAM" id="SSF48371">
    <property type="entry name" value="ARM repeat"/>
    <property type="match status" value="1"/>
</dbReference>
<keyword evidence="1" id="KW-0812">Transmembrane</keyword>
<comment type="caution">
    <text evidence="2">The sequence shown here is derived from an EMBL/GenBank/DDBJ whole genome shotgun (WGS) entry which is preliminary data.</text>
</comment>
<protein>
    <submittedName>
        <fullName evidence="2">Uncharacterized protein</fullName>
    </submittedName>
</protein>
<dbReference type="RefSeq" id="WP_189115286.1">
    <property type="nucleotide sequence ID" value="NZ_BMQC01000013.1"/>
</dbReference>
<name>A0A8J3BSY1_9ACTN</name>
<evidence type="ECO:0000313" key="3">
    <source>
        <dbReference type="Proteomes" id="UP000662200"/>
    </source>
</evidence>
<accession>A0A8J3BSY1</accession>
<organism evidence="2 3">
    <name type="scientific">Pilimelia terevasa</name>
    <dbReference type="NCBI Taxonomy" id="53372"/>
    <lineage>
        <taxon>Bacteria</taxon>
        <taxon>Bacillati</taxon>
        <taxon>Actinomycetota</taxon>
        <taxon>Actinomycetes</taxon>
        <taxon>Micromonosporales</taxon>
        <taxon>Micromonosporaceae</taxon>
        <taxon>Pilimelia</taxon>
    </lineage>
</organism>
<dbReference type="PROSITE" id="PS50176">
    <property type="entry name" value="ARM_REPEAT"/>
    <property type="match status" value="1"/>
</dbReference>
<dbReference type="InterPro" id="IPR000225">
    <property type="entry name" value="Armadillo"/>
</dbReference>
<keyword evidence="3" id="KW-1185">Reference proteome</keyword>
<dbReference type="PANTHER" id="PTHR12697:SF5">
    <property type="entry name" value="DEOXYHYPUSINE HYDROXYLASE"/>
    <property type="match status" value="1"/>
</dbReference>
<dbReference type="InterPro" id="IPR016024">
    <property type="entry name" value="ARM-type_fold"/>
</dbReference>
<dbReference type="PANTHER" id="PTHR12697">
    <property type="entry name" value="PBS LYASE HEAT-LIKE PROTEIN"/>
    <property type="match status" value="1"/>
</dbReference>
<dbReference type="SMART" id="SM00567">
    <property type="entry name" value="EZ_HEAT"/>
    <property type="match status" value="5"/>
</dbReference>
<feature type="transmembrane region" description="Helical" evidence="1">
    <location>
        <begin position="6"/>
        <end position="26"/>
    </location>
</feature>
<dbReference type="EMBL" id="BMQC01000013">
    <property type="protein sequence ID" value="GGK37953.1"/>
    <property type="molecule type" value="Genomic_DNA"/>
</dbReference>
<reference evidence="2" key="2">
    <citation type="submission" date="2020-09" db="EMBL/GenBank/DDBJ databases">
        <authorList>
            <person name="Sun Q."/>
            <person name="Ohkuma M."/>
        </authorList>
    </citation>
    <scope>NUCLEOTIDE SEQUENCE</scope>
    <source>
        <strain evidence="2">JCM 3091</strain>
    </source>
</reference>
<dbReference type="GO" id="GO:0016491">
    <property type="term" value="F:oxidoreductase activity"/>
    <property type="evidence" value="ECO:0007669"/>
    <property type="project" value="TreeGrafter"/>
</dbReference>
<gene>
    <name evidence="2" type="ORF">GCM10010124_33500</name>
</gene>
<keyword evidence="1" id="KW-0472">Membrane</keyword>
<dbReference type="Pfam" id="PF13646">
    <property type="entry name" value="HEAT_2"/>
    <property type="match status" value="2"/>
</dbReference>
<keyword evidence="1" id="KW-1133">Transmembrane helix</keyword>
<dbReference type="AlphaFoldDB" id="A0A8J3BSY1"/>
<sequence length="350" mass="35453">MTGDLRWVLAGVAAAVVGMTVVIVLVRAARHRRERHRAALTAGPRRELLAFAADGDDPAPLLALPAPVWRELLPTAVRLLGQVRGDARAGLVDLLLRRGLADEALADLRGRGAARRAAAAQTLGDLAVAQPPIVAALSRALRDPDADVRAAAVRALGHVGDPAAVAPLLAALTGRARLPAILVADALSALDAAAEPEIVAAIGHADPLVRMTVLDALRVRRAVTAARAAVAVLDGDPVPDVRRVAATALGVLGGRSAVPPLVEVASSGAAPPLRAAAAVALGELGARAAVPALVRLLADPGYEVASAAAESLARLEPDGVRALRVAAGTDGPGRAYAAQSLALAELRAAR</sequence>
<dbReference type="Gene3D" id="1.25.10.10">
    <property type="entry name" value="Leucine-rich Repeat Variant"/>
    <property type="match status" value="2"/>
</dbReference>
<dbReference type="Proteomes" id="UP000662200">
    <property type="component" value="Unassembled WGS sequence"/>
</dbReference>
<reference evidence="2" key="1">
    <citation type="journal article" date="2014" name="Int. J. Syst. Evol. Microbiol.">
        <title>Complete genome sequence of Corynebacterium casei LMG S-19264T (=DSM 44701T), isolated from a smear-ripened cheese.</title>
        <authorList>
            <consortium name="US DOE Joint Genome Institute (JGI-PGF)"/>
            <person name="Walter F."/>
            <person name="Albersmeier A."/>
            <person name="Kalinowski J."/>
            <person name="Ruckert C."/>
        </authorList>
    </citation>
    <scope>NUCLEOTIDE SEQUENCE</scope>
    <source>
        <strain evidence="2">JCM 3091</strain>
    </source>
</reference>
<dbReference type="InterPro" id="IPR004155">
    <property type="entry name" value="PBS_lyase_HEAT"/>
</dbReference>
<evidence type="ECO:0000256" key="1">
    <source>
        <dbReference type="SAM" id="Phobius"/>
    </source>
</evidence>
<proteinExistence type="predicted"/>
<evidence type="ECO:0000313" key="2">
    <source>
        <dbReference type="EMBL" id="GGK37953.1"/>
    </source>
</evidence>